<feature type="domain" description="Hexokinase N-terminal" evidence="7">
    <location>
        <begin position="38"/>
        <end position="224"/>
    </location>
</feature>
<dbReference type="InterPro" id="IPR022672">
    <property type="entry name" value="Hexokinase_N"/>
</dbReference>
<dbReference type="PROSITE" id="PS51748">
    <property type="entry name" value="HEXOKINASE_2"/>
    <property type="match status" value="1"/>
</dbReference>
<dbReference type="PRINTS" id="PR00475">
    <property type="entry name" value="HEXOKINASE"/>
</dbReference>
<keyword evidence="4 6" id="KW-0418">Kinase</keyword>
<dbReference type="GO" id="GO:0005536">
    <property type="term" value="F:D-glucose binding"/>
    <property type="evidence" value="ECO:0007669"/>
    <property type="project" value="InterPro"/>
</dbReference>
<gene>
    <name evidence="9" type="primary">NDAI0J02790</name>
    <name evidence="9" type="ordered locus">NDAI_0J02790</name>
</gene>
<sequence length="471" mass="52904">MTTATVTTTNATAMTRSNSINNTDDSSFLWDDLKHWLTPKHSLPEAIQLFQNELQERLNTSTVSMIPTKSLSKGIRSSILDNVVAVNHKRILAIDFGGTRLKFAFVSMPDCKIQSQHDLEITNKIVNQDFFNDIIGWIVNHPSFLSNLDSIEDIDNDLLVAVTFSFPLNERKEIVAMGKGFVMTDDLVGVPLDSILKKSFIENGMPNVKIGDIINDSVAVYLTSEVFCPQQIIGTKGENEDVNSFSLILGTGTNSCFELPFDSLPVFKQWQFKDSLKKNENVKSSIINSEIGFLGTFIDLAPFDISTNRYSKINMPLETITSGKYIPIILQNILQDYHIISNLQSSAIKFDGQLVCELVKQKNLTKLSLKYEEKFGLSLEQLIIVQKIAILLIQRAAFYLVGALKAIINLKYTKIVEENENQVFQFGYVGSFLQYCTFFQDQISIYSNNTIQLQFLEDSNLIGAAIAAFMN</sequence>
<comment type="similarity">
    <text evidence="1 6">Belongs to the hexokinase family.</text>
</comment>
<dbReference type="InterPro" id="IPR001312">
    <property type="entry name" value="Hexokinase"/>
</dbReference>
<dbReference type="InterPro" id="IPR043129">
    <property type="entry name" value="ATPase_NBD"/>
</dbReference>
<evidence type="ECO:0000256" key="6">
    <source>
        <dbReference type="RuleBase" id="RU362007"/>
    </source>
</evidence>
<dbReference type="GO" id="GO:0005524">
    <property type="term" value="F:ATP binding"/>
    <property type="evidence" value="ECO:0007669"/>
    <property type="project" value="UniProtKB-UniRule"/>
</dbReference>
<dbReference type="GO" id="GO:0006013">
    <property type="term" value="P:mannose metabolic process"/>
    <property type="evidence" value="ECO:0007669"/>
    <property type="project" value="TreeGrafter"/>
</dbReference>
<evidence type="ECO:0000256" key="2">
    <source>
        <dbReference type="ARBA" id="ARBA00022679"/>
    </source>
</evidence>
<dbReference type="PANTHER" id="PTHR19443">
    <property type="entry name" value="HEXOKINASE"/>
    <property type="match status" value="1"/>
</dbReference>
<dbReference type="GO" id="GO:0006096">
    <property type="term" value="P:glycolytic process"/>
    <property type="evidence" value="ECO:0007669"/>
    <property type="project" value="UniProtKB-UniPathway"/>
</dbReference>
<evidence type="ECO:0000313" key="10">
    <source>
        <dbReference type="Proteomes" id="UP000000689"/>
    </source>
</evidence>
<dbReference type="RefSeq" id="XP_003672414.1">
    <property type="nucleotide sequence ID" value="XM_003672366.1"/>
</dbReference>
<evidence type="ECO:0000256" key="4">
    <source>
        <dbReference type="ARBA" id="ARBA00022777"/>
    </source>
</evidence>
<keyword evidence="3 6" id="KW-0547">Nucleotide-binding</keyword>
<evidence type="ECO:0000313" key="9">
    <source>
        <dbReference type="EMBL" id="CCD27171.1"/>
    </source>
</evidence>
<dbReference type="CDD" id="cd24000">
    <property type="entry name" value="ASKHA_NBD_HK"/>
    <property type="match status" value="1"/>
</dbReference>
<keyword evidence="10" id="KW-1185">Reference proteome</keyword>
<evidence type="ECO:0000256" key="1">
    <source>
        <dbReference type="ARBA" id="ARBA00009225"/>
    </source>
</evidence>
<organism evidence="9 10">
    <name type="scientific">Naumovozyma dairenensis (strain ATCC 10597 / BCRC 20456 / CBS 421 / NBRC 0211 / NRRL Y-12639)</name>
    <name type="common">Saccharomyces dairenensis</name>
    <dbReference type="NCBI Taxonomy" id="1071378"/>
    <lineage>
        <taxon>Eukaryota</taxon>
        <taxon>Fungi</taxon>
        <taxon>Dikarya</taxon>
        <taxon>Ascomycota</taxon>
        <taxon>Saccharomycotina</taxon>
        <taxon>Saccharomycetes</taxon>
        <taxon>Saccharomycetales</taxon>
        <taxon>Saccharomycetaceae</taxon>
        <taxon>Naumovozyma</taxon>
    </lineage>
</organism>
<evidence type="ECO:0000259" key="7">
    <source>
        <dbReference type="Pfam" id="PF00349"/>
    </source>
</evidence>
<protein>
    <recommendedName>
        <fullName evidence="6">Phosphotransferase</fullName>
        <ecNumber evidence="6">2.7.1.-</ecNumber>
    </recommendedName>
</protein>
<dbReference type="eggNOG" id="KOG1369">
    <property type="taxonomic scope" value="Eukaryota"/>
</dbReference>
<dbReference type="GO" id="GO:0008865">
    <property type="term" value="F:fructokinase activity"/>
    <property type="evidence" value="ECO:0007669"/>
    <property type="project" value="TreeGrafter"/>
</dbReference>
<dbReference type="UniPathway" id="UPA00109">
    <property type="reaction ID" value="UER00180"/>
</dbReference>
<keyword evidence="5 6" id="KW-0067">ATP-binding</keyword>
<dbReference type="EC" id="2.7.1.-" evidence="6"/>
<keyword evidence="6" id="KW-0324">Glycolysis</keyword>
<keyword evidence="2 6" id="KW-0808">Transferase</keyword>
<dbReference type="GO" id="GO:0005739">
    <property type="term" value="C:mitochondrion"/>
    <property type="evidence" value="ECO:0007669"/>
    <property type="project" value="TreeGrafter"/>
</dbReference>
<dbReference type="GO" id="GO:0004340">
    <property type="term" value="F:glucokinase activity"/>
    <property type="evidence" value="ECO:0007669"/>
    <property type="project" value="TreeGrafter"/>
</dbReference>
<feature type="domain" description="Hexokinase C-terminal" evidence="8">
    <location>
        <begin position="246"/>
        <end position="470"/>
    </location>
</feature>
<dbReference type="GeneID" id="11494508"/>
<dbReference type="STRING" id="1071378.G0WH93"/>
<dbReference type="SUPFAM" id="SSF53067">
    <property type="entry name" value="Actin-like ATPase domain"/>
    <property type="match status" value="2"/>
</dbReference>
<dbReference type="Proteomes" id="UP000000689">
    <property type="component" value="Chromosome 10"/>
</dbReference>
<proteinExistence type="inferred from homology"/>
<dbReference type="HOGENOM" id="CLU_014393_4_1_1"/>
<dbReference type="GO" id="GO:0006006">
    <property type="term" value="P:glucose metabolic process"/>
    <property type="evidence" value="ECO:0007669"/>
    <property type="project" value="TreeGrafter"/>
</dbReference>
<dbReference type="GO" id="GO:0005829">
    <property type="term" value="C:cytosol"/>
    <property type="evidence" value="ECO:0007669"/>
    <property type="project" value="TreeGrafter"/>
</dbReference>
<accession>G0WH93</accession>
<dbReference type="PANTHER" id="PTHR19443:SF83">
    <property type="entry name" value="N-ACETYLGLUCOSAMINE KINASE"/>
    <property type="match status" value="1"/>
</dbReference>
<dbReference type="Gene3D" id="3.40.367.20">
    <property type="match status" value="1"/>
</dbReference>
<dbReference type="Pfam" id="PF03727">
    <property type="entry name" value="Hexokinase_2"/>
    <property type="match status" value="1"/>
</dbReference>
<dbReference type="AlphaFoldDB" id="G0WH93"/>
<dbReference type="OMA" id="TICTRLA"/>
<dbReference type="InterPro" id="IPR022673">
    <property type="entry name" value="Hexokinase_C"/>
</dbReference>
<dbReference type="KEGG" id="ndi:NDAI_0J02790"/>
<dbReference type="GO" id="GO:0001678">
    <property type="term" value="P:intracellular glucose homeostasis"/>
    <property type="evidence" value="ECO:0007669"/>
    <property type="project" value="InterPro"/>
</dbReference>
<reference evidence="9 10" key="1">
    <citation type="journal article" date="2011" name="Proc. Natl. Acad. Sci. U.S.A.">
        <title>Evolutionary erosion of yeast sex chromosomes by mating-type switching accidents.</title>
        <authorList>
            <person name="Gordon J.L."/>
            <person name="Armisen D."/>
            <person name="Proux-Wera E."/>
            <person name="Oheigeartaigh S.S."/>
            <person name="Byrne K.P."/>
            <person name="Wolfe K.H."/>
        </authorList>
    </citation>
    <scope>NUCLEOTIDE SEQUENCE [LARGE SCALE GENOMIC DNA]</scope>
    <source>
        <strain evidence="10">ATCC 10597 / BCRC 20456 / CBS 421 / NBRC 0211 / NRRL Y-12639</strain>
    </source>
</reference>
<evidence type="ECO:0000256" key="5">
    <source>
        <dbReference type="ARBA" id="ARBA00022840"/>
    </source>
</evidence>
<dbReference type="Pfam" id="PF00349">
    <property type="entry name" value="Hexokinase_1"/>
    <property type="match status" value="1"/>
</dbReference>
<dbReference type="OrthoDB" id="419537at2759"/>
<dbReference type="EMBL" id="HE580276">
    <property type="protein sequence ID" value="CCD27171.1"/>
    <property type="molecule type" value="Genomic_DNA"/>
</dbReference>
<dbReference type="Gene3D" id="3.30.420.40">
    <property type="match status" value="1"/>
</dbReference>
<evidence type="ECO:0000256" key="3">
    <source>
        <dbReference type="ARBA" id="ARBA00022741"/>
    </source>
</evidence>
<dbReference type="GO" id="GO:0019158">
    <property type="term" value="F:mannokinase activity"/>
    <property type="evidence" value="ECO:0007669"/>
    <property type="project" value="TreeGrafter"/>
</dbReference>
<name>G0WH93_NAUDC</name>
<evidence type="ECO:0000259" key="8">
    <source>
        <dbReference type="Pfam" id="PF03727"/>
    </source>
</evidence>